<dbReference type="PANTHER" id="PTHR45947:SF3">
    <property type="entry name" value="SULFOQUINOVOSYL TRANSFERASE SQD2"/>
    <property type="match status" value="1"/>
</dbReference>
<dbReference type="InterPro" id="IPR050194">
    <property type="entry name" value="Glycosyltransferase_grp1"/>
</dbReference>
<protein>
    <submittedName>
        <fullName evidence="4">Glycosyltransferase family 4 protein</fullName>
    </submittedName>
</protein>
<keyword evidence="2 4" id="KW-0808">Transferase</keyword>
<evidence type="ECO:0000259" key="3">
    <source>
        <dbReference type="Pfam" id="PF13439"/>
    </source>
</evidence>
<dbReference type="PANTHER" id="PTHR45947">
    <property type="entry name" value="SULFOQUINOVOSYL TRANSFERASE SQD2"/>
    <property type="match status" value="1"/>
</dbReference>
<dbReference type="Pfam" id="PF13439">
    <property type="entry name" value="Glyco_transf_4"/>
    <property type="match status" value="1"/>
</dbReference>
<dbReference type="Gene3D" id="3.40.50.2000">
    <property type="entry name" value="Glycogen Phosphorylase B"/>
    <property type="match status" value="2"/>
</dbReference>
<keyword evidence="5" id="KW-1185">Reference proteome</keyword>
<reference evidence="4 5" key="1">
    <citation type="submission" date="2019-08" db="EMBL/GenBank/DDBJ databases">
        <authorList>
            <person name="Lei W."/>
        </authorList>
    </citation>
    <scope>NUCLEOTIDE SEQUENCE [LARGE SCALE GENOMIC DNA]</scope>
    <source>
        <strain evidence="4 5">CCUG 58627</strain>
    </source>
</reference>
<dbReference type="GO" id="GO:1901137">
    <property type="term" value="P:carbohydrate derivative biosynthetic process"/>
    <property type="evidence" value="ECO:0007669"/>
    <property type="project" value="UniProtKB-ARBA"/>
</dbReference>
<dbReference type="GO" id="GO:0016757">
    <property type="term" value="F:glycosyltransferase activity"/>
    <property type="evidence" value="ECO:0007669"/>
    <property type="project" value="UniProtKB-KW"/>
</dbReference>
<evidence type="ECO:0000313" key="4">
    <source>
        <dbReference type="EMBL" id="TWT28759.1"/>
    </source>
</evidence>
<proteinExistence type="predicted"/>
<dbReference type="Proteomes" id="UP000320791">
    <property type="component" value="Unassembled WGS sequence"/>
</dbReference>
<evidence type="ECO:0000313" key="5">
    <source>
        <dbReference type="Proteomes" id="UP000320791"/>
    </source>
</evidence>
<dbReference type="GO" id="GO:1903509">
    <property type="term" value="P:liposaccharide metabolic process"/>
    <property type="evidence" value="ECO:0007669"/>
    <property type="project" value="UniProtKB-ARBA"/>
</dbReference>
<dbReference type="CDD" id="cd03801">
    <property type="entry name" value="GT4_PimA-like"/>
    <property type="match status" value="1"/>
</dbReference>
<evidence type="ECO:0000256" key="2">
    <source>
        <dbReference type="ARBA" id="ARBA00022679"/>
    </source>
</evidence>
<dbReference type="AlphaFoldDB" id="A0A5C5USJ4"/>
<name>A0A5C5USJ4_9CORY</name>
<comment type="caution">
    <text evidence="4">The sequence shown here is derived from an EMBL/GenBank/DDBJ whole genome shotgun (WGS) entry which is preliminary data.</text>
</comment>
<sequence>MKIAYVCVDPGIPIFGTKGASVHIQEVVRELRRRGHEVVVHAVRKGTCIPDDLHDLEVRVYPIEEREPSKRETAQWERATEISAELRRDGTELIYERYSLFSTVIATSGIPGILEVNAPLIDEQRTHRTLFDAATAAAALQSQVSSARATICVSDRVRDWVIANSVGGRVVTVANGVCLERIVPQPEDTDGPPVVTFIGSLKPWHGVSDLLHAAKHAQQAWRIRIIGDGPEREALETLATDLNVQVDFRGAVAPTDMLAHLAGSAIAVAPYPAANDSDQYFSPLKIFEYMAAGLPIVASQVGQIPAILGTAAELIPPSHPVALAAAIDGLVEQPGRRKALGEQARRLAEQHHGWPQVVDNILQIAGVADS</sequence>
<dbReference type="InterPro" id="IPR028098">
    <property type="entry name" value="Glyco_trans_4-like_N"/>
</dbReference>
<keyword evidence="1" id="KW-0328">Glycosyltransferase</keyword>
<dbReference type="EMBL" id="VOHM01000003">
    <property type="protein sequence ID" value="TWT28759.1"/>
    <property type="molecule type" value="Genomic_DNA"/>
</dbReference>
<feature type="domain" description="Glycosyltransferase subfamily 4-like N-terminal" evidence="3">
    <location>
        <begin position="19"/>
        <end position="181"/>
    </location>
</feature>
<organism evidence="4 5">
    <name type="scientific">Corynebacterium canis</name>
    <dbReference type="NCBI Taxonomy" id="679663"/>
    <lineage>
        <taxon>Bacteria</taxon>
        <taxon>Bacillati</taxon>
        <taxon>Actinomycetota</taxon>
        <taxon>Actinomycetes</taxon>
        <taxon>Mycobacteriales</taxon>
        <taxon>Corynebacteriaceae</taxon>
        <taxon>Corynebacterium</taxon>
    </lineage>
</organism>
<evidence type="ECO:0000256" key="1">
    <source>
        <dbReference type="ARBA" id="ARBA00022676"/>
    </source>
</evidence>
<dbReference type="RefSeq" id="WP_146323521.1">
    <property type="nucleotide sequence ID" value="NZ_BAABLR010000027.1"/>
</dbReference>
<accession>A0A5C5USJ4</accession>
<dbReference type="SUPFAM" id="SSF53756">
    <property type="entry name" value="UDP-Glycosyltransferase/glycogen phosphorylase"/>
    <property type="match status" value="1"/>
</dbReference>
<gene>
    <name evidence="4" type="ORF">FRX94_02405</name>
</gene>
<dbReference type="Pfam" id="PF13692">
    <property type="entry name" value="Glyco_trans_1_4"/>
    <property type="match status" value="1"/>
</dbReference>
<dbReference type="OrthoDB" id="9790710at2"/>